<keyword evidence="1" id="KW-1133">Transmembrane helix</keyword>
<keyword evidence="3" id="KW-1185">Reference proteome</keyword>
<feature type="transmembrane region" description="Helical" evidence="1">
    <location>
        <begin position="72"/>
        <end position="91"/>
    </location>
</feature>
<comment type="caution">
    <text evidence="2">The sequence shown here is derived from an EMBL/GenBank/DDBJ whole genome shotgun (WGS) entry which is preliminary data.</text>
</comment>
<keyword evidence="1" id="KW-0472">Membrane</keyword>
<gene>
    <name evidence="2" type="ORF">JK386_10690</name>
</gene>
<dbReference type="AlphaFoldDB" id="A0A938Y6W2"/>
<keyword evidence="1" id="KW-0812">Transmembrane</keyword>
<proteinExistence type="predicted"/>
<evidence type="ECO:0000256" key="1">
    <source>
        <dbReference type="SAM" id="Phobius"/>
    </source>
</evidence>
<evidence type="ECO:0000313" key="2">
    <source>
        <dbReference type="EMBL" id="MBM9460370.1"/>
    </source>
</evidence>
<reference evidence="2" key="1">
    <citation type="submission" date="2021-01" db="EMBL/GenBank/DDBJ databases">
        <title>Novel species in genus Nocardioides.</title>
        <authorList>
            <person name="Zhang G."/>
        </authorList>
    </citation>
    <scope>NUCLEOTIDE SEQUENCE</scope>
    <source>
        <strain evidence="2">Zg-536</strain>
    </source>
</reference>
<accession>A0A938Y6W2</accession>
<organism evidence="2 3">
    <name type="scientific">Nocardioides faecalis</name>
    <dbReference type="NCBI Taxonomy" id="2803858"/>
    <lineage>
        <taxon>Bacteria</taxon>
        <taxon>Bacillati</taxon>
        <taxon>Actinomycetota</taxon>
        <taxon>Actinomycetes</taxon>
        <taxon>Propionibacteriales</taxon>
        <taxon>Nocardioidaceae</taxon>
        <taxon>Nocardioides</taxon>
    </lineage>
</organism>
<dbReference type="Proteomes" id="UP000663791">
    <property type="component" value="Unassembled WGS sequence"/>
</dbReference>
<sequence>MAVARWRDRVARAVWAVCATLALVLAAAAFTFALEANGDNGLVTLIRDVADTVDMGFFDLDNPVKEFDGKNALVKTALFNYGIAAVVYLVLGRVLERVIRP</sequence>
<name>A0A938Y6W2_9ACTN</name>
<dbReference type="EMBL" id="JAERTX010000008">
    <property type="protein sequence ID" value="MBM9460370.1"/>
    <property type="molecule type" value="Genomic_DNA"/>
</dbReference>
<evidence type="ECO:0000313" key="3">
    <source>
        <dbReference type="Proteomes" id="UP000663791"/>
    </source>
</evidence>
<protein>
    <submittedName>
        <fullName evidence="2">Uncharacterized protein</fullName>
    </submittedName>
</protein>